<feature type="compositionally biased region" description="Acidic residues" evidence="1">
    <location>
        <begin position="445"/>
        <end position="454"/>
    </location>
</feature>
<sequence length="525" mass="58300">MSRPNEPTDPNKQTIESVSLPQIPIPSPSQLPSTPSSSSSCHPTGSSFLSSSSPPSLHPLPLPSPPPLSLASLEVVPASESHTSTTTNEENPKNSEAPHTEVTQDTLTPPTPLSLTIPLLAFTTHQFSAPLLDCGFITFTLEELVNASYDSLVAKVIVSIEKILLSQNDEAQRHAEWVEWMEGSTGGGIGESELDDIGRIGLGDTLTRGPLGNLGSGVGELGLRSALRREKIYIFRGGALEVFGQKRSKGLRDKKDQKRRWEFRIYEDPVDGKPGESENAEMRDARILRQARKRLETELAIGRPPVRECVGENQENEEMAVSRPIQRNENVGEIEDEIDEDNPHPQQPKTDPSNPPNSSLPPPTQSRTPLSTLSPLPKNKEYNPITIYIHWKPEPLIPTEYNERTTRMRPIVGSASIAHLHPATPGDDDGGCMVLPAEDERKKEEEEEEEEQDMEQIRKQEQETSQAREINLTILHPSFPTHEQFTDRYGAGDSNETDSEGIRELLRFLRERGGKDELIVEYLLL</sequence>
<feature type="compositionally biased region" description="Pro residues" evidence="1">
    <location>
        <begin position="56"/>
        <end position="68"/>
    </location>
</feature>
<dbReference type="Proteomes" id="UP000531561">
    <property type="component" value="Unassembled WGS sequence"/>
</dbReference>
<feature type="compositionally biased region" description="Polar residues" evidence="1">
    <location>
        <begin position="365"/>
        <end position="374"/>
    </location>
</feature>
<organism evidence="2 3">
    <name type="scientific">Botrytis fragariae</name>
    <dbReference type="NCBI Taxonomy" id="1964551"/>
    <lineage>
        <taxon>Eukaryota</taxon>
        <taxon>Fungi</taxon>
        <taxon>Dikarya</taxon>
        <taxon>Ascomycota</taxon>
        <taxon>Pezizomycotina</taxon>
        <taxon>Leotiomycetes</taxon>
        <taxon>Helotiales</taxon>
        <taxon>Sclerotiniaceae</taxon>
        <taxon>Botrytis</taxon>
    </lineage>
</organism>
<reference evidence="2 3" key="1">
    <citation type="journal article" date="2020" name="Phytopathology">
        <title>A high-quality genome resource of Botrytis fragariae, a new and rapidly spreading fungal pathogen causing strawberry gray mold in the U.S.A.</title>
        <authorList>
            <person name="Wu Y."/>
            <person name="Saski C.A."/>
            <person name="Schnabel G."/>
            <person name="Xiao S."/>
            <person name="Hu M."/>
        </authorList>
    </citation>
    <scope>NUCLEOTIDE SEQUENCE [LARGE SCALE GENOMIC DNA]</scope>
    <source>
        <strain evidence="2 3">BVB16</strain>
    </source>
</reference>
<evidence type="ECO:0000313" key="3">
    <source>
        <dbReference type="Proteomes" id="UP000531561"/>
    </source>
</evidence>
<feature type="compositionally biased region" description="Low complexity" evidence="1">
    <location>
        <begin position="69"/>
        <end position="89"/>
    </location>
</feature>
<comment type="caution">
    <text evidence="2">The sequence shown here is derived from an EMBL/GenBank/DDBJ whole genome shotgun (WGS) entry which is preliminary data.</text>
</comment>
<feature type="compositionally biased region" description="Basic and acidic residues" evidence="1">
    <location>
        <begin position="90"/>
        <end position="99"/>
    </location>
</feature>
<feature type="region of interest" description="Disordered" evidence="1">
    <location>
        <begin position="439"/>
        <end position="468"/>
    </location>
</feature>
<protein>
    <submittedName>
        <fullName evidence="2">Uncharacterized protein</fullName>
    </submittedName>
</protein>
<evidence type="ECO:0000313" key="2">
    <source>
        <dbReference type="EMBL" id="KAF5869866.1"/>
    </source>
</evidence>
<feature type="compositionally biased region" description="Low complexity" evidence="1">
    <location>
        <begin position="30"/>
        <end position="55"/>
    </location>
</feature>
<name>A0A8H6EF39_9HELO</name>
<dbReference type="RefSeq" id="XP_037188814.1">
    <property type="nucleotide sequence ID" value="XM_037341395.1"/>
</dbReference>
<gene>
    <name evidence="2" type="ORF">Bfra_011066</name>
</gene>
<proteinExistence type="predicted"/>
<evidence type="ECO:0000256" key="1">
    <source>
        <dbReference type="SAM" id="MobiDB-lite"/>
    </source>
</evidence>
<feature type="region of interest" description="Disordered" evidence="1">
    <location>
        <begin position="1"/>
        <end position="109"/>
    </location>
</feature>
<dbReference type="GeneID" id="59265087"/>
<keyword evidence="3" id="KW-1185">Reference proteome</keyword>
<accession>A0A8H6EF39</accession>
<dbReference type="OrthoDB" id="3558689at2759"/>
<feature type="region of interest" description="Disordered" evidence="1">
    <location>
        <begin position="306"/>
        <end position="379"/>
    </location>
</feature>
<dbReference type="EMBL" id="JABFCT010000016">
    <property type="protein sequence ID" value="KAF5869866.1"/>
    <property type="molecule type" value="Genomic_DNA"/>
</dbReference>
<dbReference type="AlphaFoldDB" id="A0A8H6EF39"/>
<feature type="compositionally biased region" description="Pro residues" evidence="1">
    <location>
        <begin position="353"/>
        <end position="364"/>
    </location>
</feature>